<keyword evidence="3" id="KW-1185">Reference proteome</keyword>
<accession>A0A8X6TQJ2</accession>
<gene>
    <name evidence="2" type="ORF">NPIL_138991</name>
</gene>
<dbReference type="EMBL" id="BMAW01014758">
    <property type="protein sequence ID" value="GFT40317.1"/>
    <property type="molecule type" value="Genomic_DNA"/>
</dbReference>
<dbReference type="AlphaFoldDB" id="A0A8X6TQJ2"/>
<sequence>MIELKEKEGPQSEKVKNMNGTHLDLGELILSFARKWFNVYVFLSMDGVWEVELPRLRTVASIEKAICAKTIYWKGPKRQKGGTRSDLRRPSFPLFHDVQ</sequence>
<evidence type="ECO:0000256" key="1">
    <source>
        <dbReference type="SAM" id="MobiDB-lite"/>
    </source>
</evidence>
<proteinExistence type="predicted"/>
<evidence type="ECO:0000313" key="2">
    <source>
        <dbReference type="EMBL" id="GFT40317.1"/>
    </source>
</evidence>
<comment type="caution">
    <text evidence="2">The sequence shown here is derived from an EMBL/GenBank/DDBJ whole genome shotgun (WGS) entry which is preliminary data.</text>
</comment>
<feature type="region of interest" description="Disordered" evidence="1">
    <location>
        <begin position="76"/>
        <end position="99"/>
    </location>
</feature>
<dbReference type="Proteomes" id="UP000887013">
    <property type="component" value="Unassembled WGS sequence"/>
</dbReference>
<organism evidence="2 3">
    <name type="scientific">Nephila pilipes</name>
    <name type="common">Giant wood spider</name>
    <name type="synonym">Nephila maculata</name>
    <dbReference type="NCBI Taxonomy" id="299642"/>
    <lineage>
        <taxon>Eukaryota</taxon>
        <taxon>Metazoa</taxon>
        <taxon>Ecdysozoa</taxon>
        <taxon>Arthropoda</taxon>
        <taxon>Chelicerata</taxon>
        <taxon>Arachnida</taxon>
        <taxon>Araneae</taxon>
        <taxon>Araneomorphae</taxon>
        <taxon>Entelegynae</taxon>
        <taxon>Araneoidea</taxon>
        <taxon>Nephilidae</taxon>
        <taxon>Nephila</taxon>
    </lineage>
</organism>
<name>A0A8X6TQJ2_NEPPI</name>
<protein>
    <submittedName>
        <fullName evidence="2">Uncharacterized protein</fullName>
    </submittedName>
</protein>
<evidence type="ECO:0000313" key="3">
    <source>
        <dbReference type="Proteomes" id="UP000887013"/>
    </source>
</evidence>
<reference evidence="2" key="1">
    <citation type="submission" date="2020-08" db="EMBL/GenBank/DDBJ databases">
        <title>Multicomponent nature underlies the extraordinary mechanical properties of spider dragline silk.</title>
        <authorList>
            <person name="Kono N."/>
            <person name="Nakamura H."/>
            <person name="Mori M."/>
            <person name="Yoshida Y."/>
            <person name="Ohtoshi R."/>
            <person name="Malay A.D."/>
            <person name="Moran D.A.P."/>
            <person name="Tomita M."/>
            <person name="Numata K."/>
            <person name="Arakawa K."/>
        </authorList>
    </citation>
    <scope>NUCLEOTIDE SEQUENCE</scope>
</reference>